<reference evidence="2" key="1">
    <citation type="submission" date="2019-08" db="EMBL/GenBank/DDBJ databases">
        <authorList>
            <person name="Kucharzyk K."/>
            <person name="Murdoch R.W."/>
            <person name="Higgins S."/>
            <person name="Loffler F."/>
        </authorList>
    </citation>
    <scope>NUCLEOTIDE SEQUENCE</scope>
</reference>
<comment type="caution">
    <text evidence="2">The sequence shown here is derived from an EMBL/GenBank/DDBJ whole genome shotgun (WGS) entry which is preliminary data.</text>
</comment>
<feature type="compositionally biased region" description="Basic and acidic residues" evidence="1">
    <location>
        <begin position="1"/>
        <end position="10"/>
    </location>
</feature>
<evidence type="ECO:0000313" key="2">
    <source>
        <dbReference type="EMBL" id="MPN46518.1"/>
    </source>
</evidence>
<feature type="region of interest" description="Disordered" evidence="1">
    <location>
        <begin position="1"/>
        <end position="31"/>
    </location>
</feature>
<dbReference type="AlphaFoldDB" id="A0A645I5J0"/>
<proteinExistence type="predicted"/>
<sequence>MKRADERAEQNDIGAANIAKPRRNGTRGDDARVKRTAHLLGDVLRIFRRAAGDRQRHYLIVVDQREASGSQQTGIAHGF</sequence>
<name>A0A645I5J0_9ZZZZ</name>
<dbReference type="EMBL" id="VSSQ01107251">
    <property type="protein sequence ID" value="MPN46518.1"/>
    <property type="molecule type" value="Genomic_DNA"/>
</dbReference>
<evidence type="ECO:0000256" key="1">
    <source>
        <dbReference type="SAM" id="MobiDB-lite"/>
    </source>
</evidence>
<organism evidence="2">
    <name type="scientific">bioreactor metagenome</name>
    <dbReference type="NCBI Taxonomy" id="1076179"/>
    <lineage>
        <taxon>unclassified sequences</taxon>
        <taxon>metagenomes</taxon>
        <taxon>ecological metagenomes</taxon>
    </lineage>
</organism>
<protein>
    <submittedName>
        <fullName evidence="2">Uncharacterized protein</fullName>
    </submittedName>
</protein>
<gene>
    <name evidence="2" type="ORF">SDC9_194104</name>
</gene>
<accession>A0A645I5J0</accession>